<organism evidence="1 2">
    <name type="scientific">Daphnia magna</name>
    <dbReference type="NCBI Taxonomy" id="35525"/>
    <lineage>
        <taxon>Eukaryota</taxon>
        <taxon>Metazoa</taxon>
        <taxon>Ecdysozoa</taxon>
        <taxon>Arthropoda</taxon>
        <taxon>Crustacea</taxon>
        <taxon>Branchiopoda</taxon>
        <taxon>Diplostraca</taxon>
        <taxon>Cladocera</taxon>
        <taxon>Anomopoda</taxon>
        <taxon>Daphniidae</taxon>
        <taxon>Daphnia</taxon>
    </lineage>
</organism>
<gene>
    <name evidence="1" type="ORF">OUZ56_021191</name>
</gene>
<dbReference type="Proteomes" id="UP001234178">
    <property type="component" value="Unassembled WGS sequence"/>
</dbReference>
<keyword evidence="2" id="KW-1185">Reference proteome</keyword>
<comment type="caution">
    <text evidence="1">The sequence shown here is derived from an EMBL/GenBank/DDBJ whole genome shotgun (WGS) entry which is preliminary data.</text>
</comment>
<evidence type="ECO:0000313" key="2">
    <source>
        <dbReference type="Proteomes" id="UP001234178"/>
    </source>
</evidence>
<dbReference type="EMBL" id="JAOYFB010000003">
    <property type="protein sequence ID" value="KAK4012091.1"/>
    <property type="molecule type" value="Genomic_DNA"/>
</dbReference>
<sequence>MGVCYVTLLCVSKDFSSKNLRLFFVCGGVLPCKLCQLLNQQPAFLLSTHTFHIPQGILTVQEGQYSLHEDHHPVQVLHSRYPDFQVSLISQPSSIPFSSSLRLLFLSS</sequence>
<reference evidence="1 2" key="1">
    <citation type="journal article" date="2023" name="Nucleic Acids Res.">
        <title>The hologenome of Daphnia magna reveals possible DNA methylation and microbiome-mediated evolution of the host genome.</title>
        <authorList>
            <person name="Chaturvedi A."/>
            <person name="Li X."/>
            <person name="Dhandapani V."/>
            <person name="Marshall H."/>
            <person name="Kissane S."/>
            <person name="Cuenca-Cambronero M."/>
            <person name="Asole G."/>
            <person name="Calvet F."/>
            <person name="Ruiz-Romero M."/>
            <person name="Marangio P."/>
            <person name="Guigo R."/>
            <person name="Rago D."/>
            <person name="Mirbahai L."/>
            <person name="Eastwood N."/>
            <person name="Colbourne J.K."/>
            <person name="Zhou J."/>
            <person name="Mallon E."/>
            <person name="Orsini L."/>
        </authorList>
    </citation>
    <scope>NUCLEOTIDE SEQUENCE [LARGE SCALE GENOMIC DNA]</scope>
    <source>
        <strain evidence="1">LRV0_1</strain>
    </source>
</reference>
<evidence type="ECO:0000313" key="1">
    <source>
        <dbReference type="EMBL" id="KAK4012091.1"/>
    </source>
</evidence>
<proteinExistence type="predicted"/>
<name>A0ABQ9ZGP2_9CRUS</name>
<accession>A0ABQ9ZGP2</accession>
<protein>
    <submittedName>
        <fullName evidence="1">Uncharacterized protein</fullName>
    </submittedName>
</protein>